<feature type="transmembrane region" description="Helical" evidence="7">
    <location>
        <begin position="248"/>
        <end position="267"/>
    </location>
</feature>
<feature type="transmembrane region" description="Helical" evidence="7">
    <location>
        <begin position="152"/>
        <end position="172"/>
    </location>
</feature>
<feature type="transmembrane region" description="Helical" evidence="7">
    <location>
        <begin position="71"/>
        <end position="93"/>
    </location>
</feature>
<evidence type="ECO:0000256" key="6">
    <source>
        <dbReference type="ARBA" id="ARBA00023136"/>
    </source>
</evidence>
<feature type="domain" description="EamA" evidence="8">
    <location>
        <begin position="156"/>
        <end position="290"/>
    </location>
</feature>
<evidence type="ECO:0000259" key="8">
    <source>
        <dbReference type="Pfam" id="PF00892"/>
    </source>
</evidence>
<dbReference type="EMBL" id="CADCVM010000161">
    <property type="protein sequence ID" value="CAA9483242.1"/>
    <property type="molecule type" value="Genomic_DNA"/>
</dbReference>
<comment type="similarity">
    <text evidence="2">Belongs to the EamA transporter family.</text>
</comment>
<keyword evidence="5 7" id="KW-1133">Transmembrane helix</keyword>
<feature type="transmembrane region" description="Helical" evidence="7">
    <location>
        <begin position="184"/>
        <end position="205"/>
    </location>
</feature>
<dbReference type="AlphaFoldDB" id="A0A6J4RVS0"/>
<dbReference type="InterPro" id="IPR037185">
    <property type="entry name" value="EmrE-like"/>
</dbReference>
<evidence type="ECO:0000256" key="3">
    <source>
        <dbReference type="ARBA" id="ARBA00022475"/>
    </source>
</evidence>
<feature type="transmembrane region" description="Helical" evidence="7">
    <location>
        <begin position="36"/>
        <end position="59"/>
    </location>
</feature>
<dbReference type="PANTHER" id="PTHR32322:SF18">
    <property type="entry name" value="S-ADENOSYLMETHIONINE_S-ADENOSYLHOMOCYSTEINE TRANSPORTER"/>
    <property type="match status" value="1"/>
</dbReference>
<keyword evidence="6 7" id="KW-0472">Membrane</keyword>
<evidence type="ECO:0000256" key="1">
    <source>
        <dbReference type="ARBA" id="ARBA00004651"/>
    </source>
</evidence>
<dbReference type="SUPFAM" id="SSF103481">
    <property type="entry name" value="Multidrug resistance efflux transporter EmrE"/>
    <property type="match status" value="2"/>
</dbReference>
<feature type="domain" description="EamA" evidence="8">
    <location>
        <begin position="9"/>
        <end position="141"/>
    </location>
</feature>
<feature type="transmembrane region" description="Helical" evidence="7">
    <location>
        <begin position="127"/>
        <end position="146"/>
    </location>
</feature>
<dbReference type="InterPro" id="IPR050638">
    <property type="entry name" value="AA-Vitamin_Transporters"/>
</dbReference>
<evidence type="ECO:0000256" key="5">
    <source>
        <dbReference type="ARBA" id="ARBA00022989"/>
    </source>
</evidence>
<gene>
    <name evidence="9" type="ORF">AVDCRST_MAG05-1420</name>
</gene>
<sequence>MRLFGRRRFGVLAFAVLVLAWSSSFSVVKVGLDYAPPVLFAGGRTLLSGVIMSAVALVWGGSPNLRRDWRVFAFLGMFNVVLFIGAQTFAVLYLPSGTAAVLIYLQPILVGVLAWTVLGEPLTATKVVGLLLGFAGIVAVSSGGLLDAAGEVTLVGVVSGVASALSWAIGTVGFKRYEARISTLWAIALPFLAGGAALTVLGLFLEPLSGVSWSGPLVSSVLYSAFVGTGLAWMLFFGLVRAGEASRVASFIFVVPLAAVFIGAVVLDEALGPSLLAGAALIVSGIYLVNRTPRGTKRAAG</sequence>
<reference evidence="9" key="1">
    <citation type="submission" date="2020-02" db="EMBL/GenBank/DDBJ databases">
        <authorList>
            <person name="Meier V. D."/>
        </authorList>
    </citation>
    <scope>NUCLEOTIDE SEQUENCE</scope>
    <source>
        <strain evidence="9">AVDCRST_MAG05</strain>
    </source>
</reference>
<evidence type="ECO:0000313" key="9">
    <source>
        <dbReference type="EMBL" id="CAA9483242.1"/>
    </source>
</evidence>
<dbReference type="GO" id="GO:0005886">
    <property type="term" value="C:plasma membrane"/>
    <property type="evidence" value="ECO:0007669"/>
    <property type="project" value="UniProtKB-SubCell"/>
</dbReference>
<organism evidence="9">
    <name type="scientific">uncultured Rubrobacteraceae bacterium</name>
    <dbReference type="NCBI Taxonomy" id="349277"/>
    <lineage>
        <taxon>Bacteria</taxon>
        <taxon>Bacillati</taxon>
        <taxon>Actinomycetota</taxon>
        <taxon>Rubrobacteria</taxon>
        <taxon>Rubrobacterales</taxon>
        <taxon>Rubrobacteraceae</taxon>
        <taxon>environmental samples</taxon>
    </lineage>
</organism>
<evidence type="ECO:0000256" key="2">
    <source>
        <dbReference type="ARBA" id="ARBA00007362"/>
    </source>
</evidence>
<protein>
    <submittedName>
        <fullName evidence="9">Permease of the drug/metabolite transporter (DMT) superfamily</fullName>
    </submittedName>
</protein>
<evidence type="ECO:0000256" key="4">
    <source>
        <dbReference type="ARBA" id="ARBA00022692"/>
    </source>
</evidence>
<feature type="transmembrane region" description="Helical" evidence="7">
    <location>
        <begin position="217"/>
        <end position="236"/>
    </location>
</feature>
<feature type="transmembrane region" description="Helical" evidence="7">
    <location>
        <begin position="99"/>
        <end position="118"/>
    </location>
</feature>
<keyword evidence="3" id="KW-1003">Cell membrane</keyword>
<proteinExistence type="inferred from homology"/>
<dbReference type="Pfam" id="PF00892">
    <property type="entry name" value="EamA"/>
    <property type="match status" value="2"/>
</dbReference>
<dbReference type="InterPro" id="IPR000620">
    <property type="entry name" value="EamA_dom"/>
</dbReference>
<evidence type="ECO:0000256" key="7">
    <source>
        <dbReference type="SAM" id="Phobius"/>
    </source>
</evidence>
<dbReference type="PANTHER" id="PTHR32322">
    <property type="entry name" value="INNER MEMBRANE TRANSPORTER"/>
    <property type="match status" value="1"/>
</dbReference>
<accession>A0A6J4RVS0</accession>
<comment type="subcellular location">
    <subcellularLocation>
        <location evidence="1">Cell membrane</location>
        <topology evidence="1">Multi-pass membrane protein</topology>
    </subcellularLocation>
</comment>
<keyword evidence="4 7" id="KW-0812">Transmembrane</keyword>
<feature type="transmembrane region" description="Helical" evidence="7">
    <location>
        <begin position="273"/>
        <end position="289"/>
    </location>
</feature>
<name>A0A6J4RVS0_9ACTN</name>